<evidence type="ECO:0000256" key="5">
    <source>
        <dbReference type="ARBA" id="ARBA00023136"/>
    </source>
</evidence>
<dbReference type="GO" id="GO:0038023">
    <property type="term" value="F:signaling receptor activity"/>
    <property type="evidence" value="ECO:0007669"/>
    <property type="project" value="TreeGrafter"/>
</dbReference>
<keyword evidence="4 7" id="KW-1133">Transmembrane helix</keyword>
<feature type="transmembrane region" description="Helical" evidence="7">
    <location>
        <begin position="103"/>
        <end position="123"/>
    </location>
</feature>
<evidence type="ECO:0000256" key="7">
    <source>
        <dbReference type="SAM" id="Phobius"/>
    </source>
</evidence>
<name>A0A2H1WXD7_SPOFR</name>
<dbReference type="AlphaFoldDB" id="A0A2H1WXD7"/>
<reference evidence="8" key="1">
    <citation type="submission" date="2016-07" db="EMBL/GenBank/DDBJ databases">
        <authorList>
            <person name="Bretaudeau A."/>
        </authorList>
    </citation>
    <scope>NUCLEOTIDE SEQUENCE</scope>
    <source>
        <strain evidence="8">Rice</strain>
        <tissue evidence="8">Whole body</tissue>
    </source>
</reference>
<keyword evidence="6" id="KW-0479">Metal-binding</keyword>
<dbReference type="PANTHER" id="PTHR20855">
    <property type="entry name" value="ADIPOR/PROGESTIN RECEPTOR-RELATED"/>
    <property type="match status" value="1"/>
</dbReference>
<feature type="transmembrane region" description="Helical" evidence="7">
    <location>
        <begin position="42"/>
        <end position="61"/>
    </location>
</feature>
<evidence type="ECO:0000256" key="2">
    <source>
        <dbReference type="ARBA" id="ARBA00007018"/>
    </source>
</evidence>
<dbReference type="GO" id="GO:0016020">
    <property type="term" value="C:membrane"/>
    <property type="evidence" value="ECO:0007669"/>
    <property type="project" value="UniProtKB-SubCell"/>
</dbReference>
<keyword evidence="3 7" id="KW-0812">Transmembrane</keyword>
<dbReference type="PANTHER" id="PTHR20855:SF15">
    <property type="entry name" value="PROGESTIN AND ADIPOQ RECEPTOR FAMILY MEMBER 3"/>
    <property type="match status" value="1"/>
</dbReference>
<dbReference type="Pfam" id="PF03006">
    <property type="entry name" value="HlyIII"/>
    <property type="match status" value="1"/>
</dbReference>
<comment type="similarity">
    <text evidence="2">Belongs to the ADIPOR family.</text>
</comment>
<evidence type="ECO:0000256" key="3">
    <source>
        <dbReference type="ARBA" id="ARBA00022692"/>
    </source>
</evidence>
<evidence type="ECO:0000256" key="6">
    <source>
        <dbReference type="PIRSR" id="PIRSR604254-1"/>
    </source>
</evidence>
<protein>
    <submittedName>
        <fullName evidence="8">SFRICE_022746</fullName>
    </submittedName>
</protein>
<evidence type="ECO:0000256" key="1">
    <source>
        <dbReference type="ARBA" id="ARBA00004141"/>
    </source>
</evidence>
<feature type="binding site" evidence="6">
    <location>
        <position position="145"/>
    </location>
    <ligand>
        <name>Zn(2+)</name>
        <dbReference type="ChEBI" id="CHEBI:29105"/>
    </ligand>
</feature>
<feature type="transmembrane region" description="Helical" evidence="7">
    <location>
        <begin position="67"/>
        <end position="91"/>
    </location>
</feature>
<organism evidence="8">
    <name type="scientific">Spodoptera frugiperda</name>
    <name type="common">Fall armyworm</name>
    <dbReference type="NCBI Taxonomy" id="7108"/>
    <lineage>
        <taxon>Eukaryota</taxon>
        <taxon>Metazoa</taxon>
        <taxon>Ecdysozoa</taxon>
        <taxon>Arthropoda</taxon>
        <taxon>Hexapoda</taxon>
        <taxon>Insecta</taxon>
        <taxon>Pterygota</taxon>
        <taxon>Neoptera</taxon>
        <taxon>Endopterygota</taxon>
        <taxon>Lepidoptera</taxon>
        <taxon>Glossata</taxon>
        <taxon>Ditrysia</taxon>
        <taxon>Noctuoidea</taxon>
        <taxon>Noctuidae</taxon>
        <taxon>Amphipyrinae</taxon>
        <taxon>Spodoptera</taxon>
    </lineage>
</organism>
<keyword evidence="5 7" id="KW-0472">Membrane</keyword>
<dbReference type="GO" id="GO:0046872">
    <property type="term" value="F:metal ion binding"/>
    <property type="evidence" value="ECO:0007669"/>
    <property type="project" value="UniProtKB-KW"/>
</dbReference>
<dbReference type="EMBL" id="ODYU01011725">
    <property type="protein sequence ID" value="SOQ57636.1"/>
    <property type="molecule type" value="Genomic_DNA"/>
</dbReference>
<comment type="subcellular location">
    <subcellularLocation>
        <location evidence="1">Membrane</location>
        <topology evidence="1">Multi-pass membrane protein</topology>
    </subcellularLocation>
</comment>
<feature type="binding site" evidence="6">
    <location>
        <position position="141"/>
    </location>
    <ligand>
        <name>Zn(2+)</name>
        <dbReference type="ChEBI" id="CHEBI:29105"/>
    </ligand>
</feature>
<evidence type="ECO:0000313" key="8">
    <source>
        <dbReference type="EMBL" id="SOQ57636.1"/>
    </source>
</evidence>
<dbReference type="InterPro" id="IPR004254">
    <property type="entry name" value="AdipoR/HlyIII-related"/>
</dbReference>
<sequence>MVKQNTHNVTPFIPEGVGRGAHYSTYARYTMYTQFSPFELKTFYMTSVTVIFVVAMVLQIPRLGVPYLVKMCVFIGWAAYGVLPTLHWTYTMGGFDNPMVQMFFPRVIGMYVISGTAFVIYAFKVPERWFPGKMDYIGHSHQWWHILVLGALYYWHNSGMMYVQYRMNHGCANTMRIF</sequence>
<gene>
    <name evidence="8" type="ORF">SFRICE_022746</name>
</gene>
<proteinExistence type="inferred from homology"/>
<keyword evidence="6" id="KW-0862">Zinc</keyword>
<accession>A0A2H1WXD7</accession>
<feature type="transmembrane region" description="Helical" evidence="7">
    <location>
        <begin position="143"/>
        <end position="163"/>
    </location>
</feature>
<evidence type="ECO:0000256" key="4">
    <source>
        <dbReference type="ARBA" id="ARBA00022989"/>
    </source>
</evidence>